<reference evidence="1" key="1">
    <citation type="submission" date="2016-08" db="EMBL/GenBank/DDBJ databases">
        <authorList>
            <person name="Ngugi D.K."/>
            <person name="Miyake S."/>
            <person name="Stingl U."/>
        </authorList>
    </citation>
    <scope>NUCLEOTIDE SEQUENCE</scope>
    <source>
        <strain evidence="1">SCG-B11WGA-EpuloA1</strain>
    </source>
</reference>
<protein>
    <submittedName>
        <fullName evidence="1">Uncharacterized protein</fullName>
    </submittedName>
</protein>
<proteinExistence type="predicted"/>
<evidence type="ECO:0000313" key="1">
    <source>
        <dbReference type="EMBL" id="ONI40770.1"/>
    </source>
</evidence>
<comment type="caution">
    <text evidence="1">The sequence shown here is derived from an EMBL/GenBank/DDBJ whole genome shotgun (WGS) entry which is preliminary data.</text>
</comment>
<dbReference type="Proteomes" id="UP000188605">
    <property type="component" value="Unassembled WGS sequence"/>
</dbReference>
<keyword evidence="2" id="KW-1185">Reference proteome</keyword>
<dbReference type="EMBL" id="LJDB01000045">
    <property type="protein sequence ID" value="ONI40770.1"/>
    <property type="molecule type" value="Genomic_DNA"/>
</dbReference>
<name>A0ACC8XD06_9FIRM</name>
<sequence>MNREMNLSASTADNILENTEMNSLESIEDEIIDQSVEMEILPDLLSVIMSIIPGSPHGKPIRRDTINLAFLEKGIYYGLDEAVIFDALLKGNTKETYIVAKGKRPEEGADAYIEYTKDLETLGSGIPKTQDDGTVNFKELNFVQNVQAGEVLARKILAQVGKPGFNVLGQEIPGILGKDVFLQAGKNTSLNEDGTILTSNINGKLELKDGKLSVSEVLEIKGDVDATTGNINFLGSIIVNGMVQSGYVVKAIGNIEIKGPVEAAIIESSGDIILQRGIQGKEVGKLKAGGNIIAKFIEMSTVIAGGNVVTESILHSKVKSGGIVSLTAGKGAILGSEVIAVNGLEAITVGSNLGKGTEIILGAPPEVLEEYKALKAQIEKVNNAIATTITNIQFLQSRQEKEPGSNQSRINTMIKLKLKLERDLKIRKIKKEKLDEILKDATNGALSVSKTLHVGTKITLGNQFKEIKTPYENARVHRKNGSGEIEIMLL</sequence>
<accession>A0ACC8XD06</accession>
<gene>
    <name evidence="1" type="ORF">AN396_04955</name>
</gene>
<organism evidence="1 2">
    <name type="scientific">Candidatus Epulonipiscium fishelsonii</name>
    <dbReference type="NCBI Taxonomy" id="77094"/>
    <lineage>
        <taxon>Bacteria</taxon>
        <taxon>Bacillati</taxon>
        <taxon>Bacillota</taxon>
        <taxon>Clostridia</taxon>
        <taxon>Lachnospirales</taxon>
        <taxon>Lachnospiraceae</taxon>
        <taxon>Candidatus Epulonipiscium</taxon>
    </lineage>
</organism>
<evidence type="ECO:0000313" key="2">
    <source>
        <dbReference type="Proteomes" id="UP000188605"/>
    </source>
</evidence>